<evidence type="ECO:0000259" key="6">
    <source>
        <dbReference type="SMART" id="SM01155"/>
    </source>
</evidence>
<dbReference type="Pfam" id="PF08213">
    <property type="entry name" value="COX24_C"/>
    <property type="match status" value="1"/>
</dbReference>
<dbReference type="EMBL" id="FJUW01000010">
    <property type="protein sequence ID" value="CZS95126.1"/>
    <property type="molecule type" value="Genomic_DNA"/>
</dbReference>
<evidence type="ECO:0000256" key="5">
    <source>
        <dbReference type="SAM" id="MobiDB-lite"/>
    </source>
</evidence>
<dbReference type="STRING" id="914237.A0A1E1KAM3"/>
<keyword evidence="2" id="KW-0496">Mitochondrion</keyword>
<evidence type="ECO:0000313" key="7">
    <source>
        <dbReference type="EMBL" id="CZS95126.1"/>
    </source>
</evidence>
<evidence type="ECO:0000313" key="8">
    <source>
        <dbReference type="Proteomes" id="UP000178129"/>
    </source>
</evidence>
<evidence type="ECO:0000256" key="2">
    <source>
        <dbReference type="ARBA" id="ARBA00023128"/>
    </source>
</evidence>
<protein>
    <recommendedName>
        <fullName evidence="4">Small ribosomal subunit protein mS38</fullName>
    </recommendedName>
</protein>
<feature type="region of interest" description="Disordered" evidence="5">
    <location>
        <begin position="37"/>
        <end position="92"/>
    </location>
</feature>
<accession>A0A1E1KAM3</accession>
<dbReference type="InterPro" id="IPR013177">
    <property type="entry name" value="Ribosomal_mS38_C"/>
</dbReference>
<proteinExistence type="inferred from homology"/>
<dbReference type="AlphaFoldDB" id="A0A1E1KAM3"/>
<comment type="similarity">
    <text evidence="3">Belongs to the mitochondrion-specific ribosomal protein mS38 family.</text>
</comment>
<organism evidence="7 8">
    <name type="scientific">Rhynchosporium graminicola</name>
    <dbReference type="NCBI Taxonomy" id="2792576"/>
    <lineage>
        <taxon>Eukaryota</taxon>
        <taxon>Fungi</taxon>
        <taxon>Dikarya</taxon>
        <taxon>Ascomycota</taxon>
        <taxon>Pezizomycotina</taxon>
        <taxon>Leotiomycetes</taxon>
        <taxon>Helotiales</taxon>
        <taxon>Ploettnerulaceae</taxon>
        <taxon>Rhynchosporium</taxon>
    </lineage>
</organism>
<reference evidence="8" key="1">
    <citation type="submission" date="2016-03" db="EMBL/GenBank/DDBJ databases">
        <authorList>
            <person name="Ploux O."/>
        </authorList>
    </citation>
    <scope>NUCLEOTIDE SEQUENCE [LARGE SCALE GENOMIC DNA]</scope>
    <source>
        <strain evidence="8">UK7</strain>
    </source>
</reference>
<dbReference type="Proteomes" id="UP000178129">
    <property type="component" value="Unassembled WGS sequence"/>
</dbReference>
<comment type="subcellular location">
    <subcellularLocation>
        <location evidence="1">Mitochondrion</location>
    </subcellularLocation>
</comment>
<dbReference type="InParanoid" id="A0A1E1KAM3"/>
<gene>
    <name evidence="7" type="ORF">RCO7_05871</name>
</gene>
<comment type="caution">
    <text evidence="7">The sequence shown here is derived from an EMBL/GenBank/DDBJ whole genome shotgun (WGS) entry which is preliminary data.</text>
</comment>
<feature type="domain" description="Ribosomal protein mS38 C-terminal" evidence="6">
    <location>
        <begin position="336"/>
        <end position="369"/>
    </location>
</feature>
<evidence type="ECO:0000256" key="3">
    <source>
        <dbReference type="ARBA" id="ARBA00035647"/>
    </source>
</evidence>
<keyword evidence="8" id="KW-1185">Reference proteome</keyword>
<evidence type="ECO:0000256" key="4">
    <source>
        <dbReference type="ARBA" id="ARBA00035682"/>
    </source>
</evidence>
<dbReference type="SMART" id="SM01155">
    <property type="entry name" value="DUF1713"/>
    <property type="match status" value="1"/>
</dbReference>
<name>A0A1E1KAM3_9HELO</name>
<dbReference type="PANTHER" id="PTHR32035:SF3">
    <property type="entry name" value="SMALL RIBOSOMAL SUBUNIT PROTEIN MS38"/>
    <property type="match status" value="1"/>
</dbReference>
<dbReference type="PANTHER" id="PTHR32035">
    <property type="entry name" value="AURORA KINASE A-INTERACTING PROTEIN"/>
    <property type="match status" value="1"/>
</dbReference>
<dbReference type="GO" id="GO:0005739">
    <property type="term" value="C:mitochondrion"/>
    <property type="evidence" value="ECO:0007669"/>
    <property type="project" value="UniProtKB-SubCell"/>
</dbReference>
<evidence type="ECO:0000256" key="1">
    <source>
        <dbReference type="ARBA" id="ARBA00004173"/>
    </source>
</evidence>
<sequence length="370" mass="41739">MFTSSMRRVAFTAPQTPIASTLHLSSIAPRTATQIFSCRQRRHSSSKPSSPADGSRGVNEINSAPEKKSKKKVKDTTAANLSAQGRDESMRHLPSVPSTQHIPHLQICASDFFSLYRPMSLTHIFPKAVTDEAFASIFKPRTKTNKTEGVISVLSEIQQDFENMSRQMSGGVKISAVQAAEEGWNDTDDVRADITAESYRRKDTISQTKNLDAVMRGQEVVESSMEFPTHIMRGRYRPFHPPPVPLPQDTSESLLAGAEAAAQESAEEDPEPLLRTYTAMLTIKESTDANGDVTYLAHSSPLIEDAPRAGPTKFLERMQQRREIYRKQRPGQTDMLAISVKRQRKLKMKKHKYKKLMRRTRNLRRRLDRN</sequence>